<dbReference type="InterPro" id="IPR013762">
    <property type="entry name" value="Integrase-like_cat_sf"/>
</dbReference>
<dbReference type="GO" id="GO:0015074">
    <property type="term" value="P:DNA integration"/>
    <property type="evidence" value="ECO:0007669"/>
    <property type="project" value="InterPro"/>
</dbReference>
<keyword evidence="1" id="KW-0233">DNA recombination</keyword>
<dbReference type="Proteomes" id="UP000287872">
    <property type="component" value="Unassembled WGS sequence"/>
</dbReference>
<dbReference type="Pfam" id="PF22822">
    <property type="entry name" value="MrpR_N_CB"/>
    <property type="match status" value="1"/>
</dbReference>
<sequence>MITKEIFDKMQGELGQFQENKQVYLIDRYKDNKKNTVLTYFRLFKLFKGMEEVLGKDIYSFNDEEIIDAISRIPTFSKRMVNSIGSLLDNYIEWACQRGLNPTRRNPMQHIKVKTHLEQMINTTVLAQRFISKKNLYDMREEIEKNSDKDIDITAQDFLPIILPFYGIYGKECSEISNLRIEDIDRFKNLATVRDDFGNERIVEIDEQLVDLIIEADEQKEYKKRENWIHKLTKNGYVLKSTKGDGRLNVNGIRIRFSKVLKLYNKSQDEISRLTMKSVISSGKYARLRKLEQVKGELTDQDFRDMQVEFGDNPKSYFGLKEDYYFAYKDKVE</sequence>
<dbReference type="EMBL" id="BHYK01000045">
    <property type="protein sequence ID" value="GCD12878.1"/>
    <property type="molecule type" value="Genomic_DNA"/>
</dbReference>
<dbReference type="GO" id="GO:0003677">
    <property type="term" value="F:DNA binding"/>
    <property type="evidence" value="ECO:0007669"/>
    <property type="project" value="InterPro"/>
</dbReference>
<dbReference type="InterPro" id="IPR055009">
    <property type="entry name" value="MrpR_N_CB"/>
</dbReference>
<dbReference type="GO" id="GO:0006310">
    <property type="term" value="P:DNA recombination"/>
    <property type="evidence" value="ECO:0007669"/>
    <property type="project" value="UniProtKB-KW"/>
</dbReference>
<gene>
    <name evidence="3" type="ORF">Ctaglu_45010</name>
</gene>
<evidence type="ECO:0000259" key="2">
    <source>
        <dbReference type="Pfam" id="PF22822"/>
    </source>
</evidence>
<reference evidence="3 4" key="1">
    <citation type="submission" date="2018-11" db="EMBL/GenBank/DDBJ databases">
        <title>Genome sequencing and assembly of Clostridium tagluense strain A121.</title>
        <authorList>
            <person name="Murakami T."/>
            <person name="Segawa T."/>
            <person name="Shcherbakova V.A."/>
            <person name="Mori H."/>
            <person name="Yoshimura Y."/>
        </authorList>
    </citation>
    <scope>NUCLEOTIDE SEQUENCE [LARGE SCALE GENOMIC DNA]</scope>
    <source>
        <strain evidence="3 4">A121</strain>
    </source>
</reference>
<dbReference type="RefSeq" id="WP_125005924.1">
    <property type="nucleotide sequence ID" value="NZ_BHYK01000045.1"/>
</dbReference>
<organism evidence="3 4">
    <name type="scientific">Clostridium tagluense</name>
    <dbReference type="NCBI Taxonomy" id="360422"/>
    <lineage>
        <taxon>Bacteria</taxon>
        <taxon>Bacillati</taxon>
        <taxon>Bacillota</taxon>
        <taxon>Clostridia</taxon>
        <taxon>Eubacteriales</taxon>
        <taxon>Clostridiaceae</taxon>
        <taxon>Clostridium</taxon>
    </lineage>
</organism>
<accession>A0A401UTU8</accession>
<keyword evidence="4" id="KW-1185">Reference proteome</keyword>
<name>A0A401UTU8_9CLOT</name>
<proteinExistence type="predicted"/>
<feature type="domain" description="MrpR N-terminal core-binding" evidence="2">
    <location>
        <begin position="19"/>
        <end position="96"/>
    </location>
</feature>
<dbReference type="Gene3D" id="1.10.443.10">
    <property type="entry name" value="Intergrase catalytic core"/>
    <property type="match status" value="1"/>
</dbReference>
<protein>
    <recommendedName>
        <fullName evidence="2">MrpR N-terminal core-binding domain-containing protein</fullName>
    </recommendedName>
</protein>
<dbReference type="SUPFAM" id="SSF56349">
    <property type="entry name" value="DNA breaking-rejoining enzymes"/>
    <property type="match status" value="1"/>
</dbReference>
<comment type="caution">
    <text evidence="3">The sequence shown here is derived from an EMBL/GenBank/DDBJ whole genome shotgun (WGS) entry which is preliminary data.</text>
</comment>
<evidence type="ECO:0000313" key="4">
    <source>
        <dbReference type="Proteomes" id="UP000287872"/>
    </source>
</evidence>
<dbReference type="AlphaFoldDB" id="A0A401UTU8"/>
<evidence type="ECO:0000313" key="3">
    <source>
        <dbReference type="EMBL" id="GCD12878.1"/>
    </source>
</evidence>
<evidence type="ECO:0000256" key="1">
    <source>
        <dbReference type="ARBA" id="ARBA00023172"/>
    </source>
</evidence>
<dbReference type="InterPro" id="IPR011010">
    <property type="entry name" value="DNA_brk_join_enz"/>
</dbReference>
<dbReference type="OrthoDB" id="2086953at2"/>